<dbReference type="InterPro" id="IPR005762">
    <property type="entry name" value="MurD"/>
</dbReference>
<reference evidence="13 14" key="1">
    <citation type="submission" date="2017-07" db="EMBL/GenBank/DDBJ databases">
        <title>Draft Genome Sequences of Select Purple Nonsulfur Bacteria.</title>
        <authorList>
            <person name="Lasarre B."/>
            <person name="Mckinlay J.B."/>
        </authorList>
    </citation>
    <scope>NUCLEOTIDE SEQUENCE [LARGE SCALE GENOMIC DNA]</scope>
    <source>
        <strain evidence="13 14">DSM 11290</strain>
    </source>
</reference>
<keyword evidence="7 9" id="KW-0067">ATP-binding</keyword>
<evidence type="ECO:0000256" key="9">
    <source>
        <dbReference type="HAMAP-Rule" id="MF_00639"/>
    </source>
</evidence>
<dbReference type="EC" id="6.3.2.9" evidence="9 10"/>
<dbReference type="GO" id="GO:0004326">
    <property type="term" value="F:tetrahydrofolylpolyglutamate synthase activity"/>
    <property type="evidence" value="ECO:0007669"/>
    <property type="project" value="InterPro"/>
</dbReference>
<dbReference type="InterPro" id="IPR004101">
    <property type="entry name" value="Mur_ligase_C"/>
</dbReference>
<dbReference type="Pfam" id="PF08245">
    <property type="entry name" value="Mur_ligase_M"/>
    <property type="match status" value="1"/>
</dbReference>
<comment type="similarity">
    <text evidence="9">Belongs to the MurCDEF family.</text>
</comment>
<dbReference type="PROSITE" id="PS01011">
    <property type="entry name" value="FOLYLPOLYGLU_SYNT_1"/>
    <property type="match status" value="1"/>
</dbReference>
<gene>
    <name evidence="9" type="primary">murD</name>
    <name evidence="13" type="ORF">CH339_18860</name>
</gene>
<feature type="domain" description="Mur ligase central" evidence="12">
    <location>
        <begin position="119"/>
        <end position="297"/>
    </location>
</feature>
<dbReference type="UniPathway" id="UPA00219"/>
<accession>A0A327JH62</accession>
<dbReference type="Gene3D" id="3.40.1190.10">
    <property type="entry name" value="Mur-like, catalytic domain"/>
    <property type="match status" value="1"/>
</dbReference>
<keyword evidence="9 10" id="KW-0573">Peptidoglycan synthesis</keyword>
<comment type="pathway">
    <text evidence="2 9 10">Cell wall biogenesis; peptidoglycan biosynthesis.</text>
</comment>
<dbReference type="GO" id="GO:0005737">
    <property type="term" value="C:cytoplasm"/>
    <property type="evidence" value="ECO:0007669"/>
    <property type="project" value="UniProtKB-SubCell"/>
</dbReference>
<dbReference type="Gene3D" id="3.90.190.20">
    <property type="entry name" value="Mur ligase, C-terminal domain"/>
    <property type="match status" value="1"/>
</dbReference>
<evidence type="ECO:0000313" key="13">
    <source>
        <dbReference type="EMBL" id="RAI25281.1"/>
    </source>
</evidence>
<keyword evidence="6 9" id="KW-0547">Nucleotide-binding</keyword>
<dbReference type="OrthoDB" id="9809796at2"/>
<evidence type="ECO:0000259" key="12">
    <source>
        <dbReference type="Pfam" id="PF08245"/>
    </source>
</evidence>
<dbReference type="GO" id="GO:0051301">
    <property type="term" value="P:cell division"/>
    <property type="evidence" value="ECO:0007669"/>
    <property type="project" value="UniProtKB-KW"/>
</dbReference>
<dbReference type="Gene3D" id="3.40.50.720">
    <property type="entry name" value="NAD(P)-binding Rossmann-like Domain"/>
    <property type="match status" value="1"/>
</dbReference>
<protein>
    <recommendedName>
        <fullName evidence="9 10">UDP-N-acetylmuramoylalanine--D-glutamate ligase</fullName>
        <ecNumber evidence="9 10">6.3.2.9</ecNumber>
    </recommendedName>
    <alternativeName>
        <fullName evidence="9">D-glutamic acid-adding enzyme</fullName>
    </alternativeName>
    <alternativeName>
        <fullName evidence="9">UDP-N-acetylmuramoyl-L-alanyl-D-glutamate synthetase</fullName>
    </alternativeName>
</protein>
<evidence type="ECO:0000256" key="7">
    <source>
        <dbReference type="ARBA" id="ARBA00022840"/>
    </source>
</evidence>
<name>A0A327JH62_9HYPH</name>
<dbReference type="GO" id="GO:0009252">
    <property type="term" value="P:peptidoglycan biosynthetic process"/>
    <property type="evidence" value="ECO:0007669"/>
    <property type="project" value="UniProtKB-UniRule"/>
</dbReference>
<evidence type="ECO:0000256" key="2">
    <source>
        <dbReference type="ARBA" id="ARBA00004752"/>
    </source>
</evidence>
<dbReference type="SUPFAM" id="SSF53623">
    <property type="entry name" value="MurD-like peptide ligases, catalytic domain"/>
    <property type="match status" value="1"/>
</dbReference>
<dbReference type="AlphaFoldDB" id="A0A327JH62"/>
<evidence type="ECO:0000256" key="5">
    <source>
        <dbReference type="ARBA" id="ARBA00022618"/>
    </source>
</evidence>
<evidence type="ECO:0000313" key="14">
    <source>
        <dbReference type="Proteomes" id="UP000249299"/>
    </source>
</evidence>
<feature type="domain" description="Mur ligase C-terminal" evidence="11">
    <location>
        <begin position="319"/>
        <end position="432"/>
    </location>
</feature>
<dbReference type="Pfam" id="PF02875">
    <property type="entry name" value="Mur_ligase_C"/>
    <property type="match status" value="1"/>
</dbReference>
<dbReference type="PANTHER" id="PTHR43692">
    <property type="entry name" value="UDP-N-ACETYLMURAMOYLALANINE--D-GLUTAMATE LIGASE"/>
    <property type="match status" value="1"/>
</dbReference>
<comment type="caution">
    <text evidence="13">The sequence shown here is derived from an EMBL/GenBank/DDBJ whole genome shotgun (WGS) entry which is preliminary data.</text>
</comment>
<comment type="function">
    <text evidence="9 10">Cell wall formation. Catalyzes the addition of glutamate to the nucleotide precursor UDP-N-acetylmuramoyl-L-alanine (UMA).</text>
</comment>
<dbReference type="GO" id="GO:0005524">
    <property type="term" value="F:ATP binding"/>
    <property type="evidence" value="ECO:0007669"/>
    <property type="project" value="UniProtKB-UniRule"/>
</dbReference>
<evidence type="ECO:0000256" key="6">
    <source>
        <dbReference type="ARBA" id="ARBA00022741"/>
    </source>
</evidence>
<dbReference type="Proteomes" id="UP000249299">
    <property type="component" value="Unassembled WGS sequence"/>
</dbReference>
<dbReference type="PANTHER" id="PTHR43692:SF1">
    <property type="entry name" value="UDP-N-ACETYLMURAMOYLALANINE--D-GLUTAMATE LIGASE"/>
    <property type="match status" value="1"/>
</dbReference>
<keyword evidence="5 9" id="KW-0132">Cell division</keyword>
<keyword evidence="14" id="KW-1185">Reference proteome</keyword>
<dbReference type="Pfam" id="PF21799">
    <property type="entry name" value="MurD-like_N"/>
    <property type="match status" value="1"/>
</dbReference>
<dbReference type="InterPro" id="IPR013221">
    <property type="entry name" value="Mur_ligase_cen"/>
</dbReference>
<dbReference type="SUPFAM" id="SSF51984">
    <property type="entry name" value="MurCD N-terminal domain"/>
    <property type="match status" value="1"/>
</dbReference>
<keyword evidence="3 9" id="KW-0963">Cytoplasm</keyword>
<dbReference type="SUPFAM" id="SSF53244">
    <property type="entry name" value="MurD-like peptide ligases, peptide-binding domain"/>
    <property type="match status" value="1"/>
</dbReference>
<keyword evidence="9 10" id="KW-0133">Cell shape</keyword>
<proteinExistence type="inferred from homology"/>
<dbReference type="NCBIfam" id="TIGR01087">
    <property type="entry name" value="murD"/>
    <property type="match status" value="1"/>
</dbReference>
<evidence type="ECO:0000256" key="1">
    <source>
        <dbReference type="ARBA" id="ARBA00004496"/>
    </source>
</evidence>
<dbReference type="EMBL" id="NPEV01000051">
    <property type="protein sequence ID" value="RAI25281.1"/>
    <property type="molecule type" value="Genomic_DNA"/>
</dbReference>
<organism evidence="13 14">
    <name type="scientific">Rhodobium orientis</name>
    <dbReference type="NCBI Taxonomy" id="34017"/>
    <lineage>
        <taxon>Bacteria</taxon>
        <taxon>Pseudomonadati</taxon>
        <taxon>Pseudomonadota</taxon>
        <taxon>Alphaproteobacteria</taxon>
        <taxon>Hyphomicrobiales</taxon>
        <taxon>Rhodobiaceae</taxon>
        <taxon>Rhodobium</taxon>
    </lineage>
</organism>
<keyword evidence="9 10" id="KW-0961">Cell wall biogenesis/degradation</keyword>
<feature type="binding site" evidence="9">
    <location>
        <begin position="121"/>
        <end position="127"/>
    </location>
    <ligand>
        <name>ATP</name>
        <dbReference type="ChEBI" id="CHEBI:30616"/>
    </ligand>
</feature>
<keyword evidence="8 9" id="KW-0131">Cell cycle</keyword>
<comment type="catalytic activity">
    <reaction evidence="9 10">
        <text>UDP-N-acetyl-alpha-D-muramoyl-L-alanine + D-glutamate + ATP = UDP-N-acetyl-alpha-D-muramoyl-L-alanyl-D-glutamate + ADP + phosphate + H(+)</text>
        <dbReference type="Rhea" id="RHEA:16429"/>
        <dbReference type="ChEBI" id="CHEBI:15378"/>
        <dbReference type="ChEBI" id="CHEBI:29986"/>
        <dbReference type="ChEBI" id="CHEBI:30616"/>
        <dbReference type="ChEBI" id="CHEBI:43474"/>
        <dbReference type="ChEBI" id="CHEBI:83898"/>
        <dbReference type="ChEBI" id="CHEBI:83900"/>
        <dbReference type="ChEBI" id="CHEBI:456216"/>
        <dbReference type="EC" id="6.3.2.9"/>
    </reaction>
</comment>
<sequence length="469" mass="48708">MIPVTTLKDRRVAVFGLGGSGRVSVDALIAGGAKVVAFDDRAETVEKAKAEGVPTGDLKDEDWTTFAALVLAPGVPLTHPHPHWSVLRAEAAGVPVIGDVELFARERRAHCPQAPFVAITGTNGKSTTTALIAHMLEAVGRSVGLGGNIGTAVLSLPALSGGRNYVVECSSYQIDLAPSLNPSIGVLLNLAPDHLDRHGTMENYAAVKRRLVAGSDVAVIGVDDRMSSDIADALAQAGRRVIRISNRFPLAEGVYAAGTRILEADNATQTEVADLAGIASLRGAHNAQNAATAVAVCRALGVPAAKLKAALASFPGLKHRMEPVARLGRVHFINDSKATNADAAARALASFERIYWIAGGRPKSDGIAALSDYFPKIVRAYLIGEAAKGFADTLGGAVDHVDAGTLEAAVAMAATDAERDGAGEIAVLLSPACASFDQYANFEARGDAFRAAVAAYLESRNKLTQKGVA</sequence>
<dbReference type="InterPro" id="IPR018109">
    <property type="entry name" value="Folylpolyglutamate_synth_CS"/>
</dbReference>
<evidence type="ECO:0000256" key="4">
    <source>
        <dbReference type="ARBA" id="ARBA00022598"/>
    </source>
</evidence>
<dbReference type="RefSeq" id="WP_111435946.1">
    <property type="nucleotide sequence ID" value="NZ_JACIGG010000032.1"/>
</dbReference>
<evidence type="ECO:0000256" key="3">
    <source>
        <dbReference type="ARBA" id="ARBA00022490"/>
    </source>
</evidence>
<dbReference type="GO" id="GO:0008360">
    <property type="term" value="P:regulation of cell shape"/>
    <property type="evidence" value="ECO:0007669"/>
    <property type="project" value="UniProtKB-KW"/>
</dbReference>
<evidence type="ECO:0000256" key="8">
    <source>
        <dbReference type="ARBA" id="ARBA00023306"/>
    </source>
</evidence>
<evidence type="ECO:0000259" key="11">
    <source>
        <dbReference type="Pfam" id="PF02875"/>
    </source>
</evidence>
<dbReference type="InterPro" id="IPR036615">
    <property type="entry name" value="Mur_ligase_C_dom_sf"/>
</dbReference>
<dbReference type="GO" id="GO:0071555">
    <property type="term" value="P:cell wall organization"/>
    <property type="evidence" value="ECO:0007669"/>
    <property type="project" value="UniProtKB-KW"/>
</dbReference>
<keyword evidence="4 9" id="KW-0436">Ligase</keyword>
<dbReference type="HAMAP" id="MF_00639">
    <property type="entry name" value="MurD"/>
    <property type="match status" value="1"/>
</dbReference>
<dbReference type="InterPro" id="IPR036565">
    <property type="entry name" value="Mur-like_cat_sf"/>
</dbReference>
<comment type="subcellular location">
    <subcellularLocation>
        <location evidence="1 9 10">Cytoplasm</location>
    </subcellularLocation>
</comment>
<evidence type="ECO:0000256" key="10">
    <source>
        <dbReference type="RuleBase" id="RU003664"/>
    </source>
</evidence>
<dbReference type="GO" id="GO:0008764">
    <property type="term" value="F:UDP-N-acetylmuramoylalanine-D-glutamate ligase activity"/>
    <property type="evidence" value="ECO:0007669"/>
    <property type="project" value="UniProtKB-UniRule"/>
</dbReference>